<keyword evidence="5" id="KW-1185">Reference proteome</keyword>
<dbReference type="EMBL" id="JBIAMX010000028">
    <property type="protein sequence ID" value="MFF0546845.1"/>
    <property type="molecule type" value="Genomic_DNA"/>
</dbReference>
<accession>A0ABW6PWN5</accession>
<feature type="region of interest" description="Disordered" evidence="1">
    <location>
        <begin position="1"/>
        <end position="77"/>
    </location>
</feature>
<keyword evidence="2" id="KW-0472">Membrane</keyword>
<feature type="compositionally biased region" description="Basic and acidic residues" evidence="1">
    <location>
        <begin position="56"/>
        <end position="67"/>
    </location>
</feature>
<feature type="transmembrane region" description="Helical" evidence="2">
    <location>
        <begin position="148"/>
        <end position="171"/>
    </location>
</feature>
<feature type="domain" description="DUF8176" evidence="3">
    <location>
        <begin position="213"/>
        <end position="328"/>
    </location>
</feature>
<comment type="caution">
    <text evidence="4">The sequence shown here is derived from an EMBL/GenBank/DDBJ whole genome shotgun (WGS) entry which is preliminary data.</text>
</comment>
<evidence type="ECO:0000313" key="4">
    <source>
        <dbReference type="EMBL" id="MFF0546845.1"/>
    </source>
</evidence>
<dbReference type="Proteomes" id="UP001601444">
    <property type="component" value="Unassembled WGS sequence"/>
</dbReference>
<evidence type="ECO:0000259" key="3">
    <source>
        <dbReference type="Pfam" id="PF26527"/>
    </source>
</evidence>
<keyword evidence="2" id="KW-0812">Transmembrane</keyword>
<dbReference type="Pfam" id="PF26527">
    <property type="entry name" value="DUF8176"/>
    <property type="match status" value="1"/>
</dbReference>
<sequence>MSTTDDPYNPFDVELPAYVPPEDFDPEDPFARTTPDLGQSGRRRHRPDYDPAIGQDPEHWEPIREEELPPPEAPGEPGFQGDWDEWAEDLRARQAARHEAVIGNESPEHEPSLPRLKDFGGGGPVVRGRRARRTFDDGRVDERHLGGAAVLGIVGAGVVLVLTVLAVNVFMAGGDEPAPAAAGPAGAAVSPSMVSATSSARFAPAPPPAYATADCQTVRTPSLTAGAVDGDTSSPQNVVLGFEFAYYVRRDAAKARSYATADAHFGTEASLAAGIEATPAATRYCVYVTPAGGDKWTVNLHQQFPGEPVEKIAHRFTIKEVTPGSFRIVDAAHA</sequence>
<keyword evidence="2" id="KW-1133">Transmembrane helix</keyword>
<organism evidence="4 5">
    <name type="scientific">Nocardia thailandica</name>
    <dbReference type="NCBI Taxonomy" id="257275"/>
    <lineage>
        <taxon>Bacteria</taxon>
        <taxon>Bacillati</taxon>
        <taxon>Actinomycetota</taxon>
        <taxon>Actinomycetes</taxon>
        <taxon>Mycobacteriales</taxon>
        <taxon>Nocardiaceae</taxon>
        <taxon>Nocardia</taxon>
    </lineage>
</organism>
<dbReference type="RefSeq" id="WP_387703030.1">
    <property type="nucleotide sequence ID" value="NZ_JBIAMX010000028.1"/>
</dbReference>
<reference evidence="4 5" key="1">
    <citation type="submission" date="2024-10" db="EMBL/GenBank/DDBJ databases">
        <title>The Natural Products Discovery Center: Release of the First 8490 Sequenced Strains for Exploring Actinobacteria Biosynthetic Diversity.</title>
        <authorList>
            <person name="Kalkreuter E."/>
            <person name="Kautsar S.A."/>
            <person name="Yang D."/>
            <person name="Bader C.D."/>
            <person name="Teijaro C.N."/>
            <person name="Fluegel L."/>
            <person name="Davis C.M."/>
            <person name="Simpson J.R."/>
            <person name="Lauterbach L."/>
            <person name="Steele A.D."/>
            <person name="Gui C."/>
            <person name="Meng S."/>
            <person name="Li G."/>
            <person name="Viehrig K."/>
            <person name="Ye F."/>
            <person name="Su P."/>
            <person name="Kiefer A.F."/>
            <person name="Nichols A."/>
            <person name="Cepeda A.J."/>
            <person name="Yan W."/>
            <person name="Fan B."/>
            <person name="Jiang Y."/>
            <person name="Adhikari A."/>
            <person name="Zheng C.-J."/>
            <person name="Schuster L."/>
            <person name="Cowan T.M."/>
            <person name="Smanski M.J."/>
            <person name="Chevrette M.G."/>
            <person name="De Carvalho L.P.S."/>
            <person name="Shen B."/>
        </authorList>
    </citation>
    <scope>NUCLEOTIDE SEQUENCE [LARGE SCALE GENOMIC DNA]</scope>
    <source>
        <strain evidence="4 5">NPDC004045</strain>
    </source>
</reference>
<evidence type="ECO:0000256" key="1">
    <source>
        <dbReference type="SAM" id="MobiDB-lite"/>
    </source>
</evidence>
<feature type="compositionally biased region" description="Basic and acidic residues" evidence="1">
    <location>
        <begin position="104"/>
        <end position="118"/>
    </location>
</feature>
<feature type="region of interest" description="Disordered" evidence="1">
    <location>
        <begin position="104"/>
        <end position="128"/>
    </location>
</feature>
<dbReference type="InterPro" id="IPR058489">
    <property type="entry name" value="DUF8176"/>
</dbReference>
<evidence type="ECO:0000313" key="5">
    <source>
        <dbReference type="Proteomes" id="UP001601444"/>
    </source>
</evidence>
<proteinExistence type="predicted"/>
<protein>
    <recommendedName>
        <fullName evidence="3">DUF8176 domain-containing protein</fullName>
    </recommendedName>
</protein>
<gene>
    <name evidence="4" type="ORF">ACFYTF_28815</name>
</gene>
<evidence type="ECO:0000256" key="2">
    <source>
        <dbReference type="SAM" id="Phobius"/>
    </source>
</evidence>
<name>A0ABW6PWN5_9NOCA</name>